<gene>
    <name evidence="3" type="ORF">BST37_00995</name>
    <name evidence="2" type="ORF">MNVI_01410</name>
</gene>
<reference evidence="2" key="3">
    <citation type="submission" date="2020-02" db="EMBL/GenBank/DDBJ databases">
        <authorList>
            <person name="Matsumoto Y."/>
            <person name="Motooka D."/>
            <person name="Nakamura S."/>
        </authorList>
    </citation>
    <scope>NUCLEOTIDE SEQUENCE</scope>
    <source>
        <strain evidence="2">JCM 16367</strain>
    </source>
</reference>
<accession>A0A7I7P7F7</accession>
<reference evidence="2 5" key="2">
    <citation type="journal article" date="2019" name="Emerg. Microbes Infect.">
        <title>Comprehensive subspecies identification of 175 nontuberculous mycobacteria species based on 7547 genomic profiles.</title>
        <authorList>
            <person name="Matsumoto Y."/>
            <person name="Kinjo T."/>
            <person name="Motooka D."/>
            <person name="Nabeya D."/>
            <person name="Jung N."/>
            <person name="Uechi K."/>
            <person name="Horii T."/>
            <person name="Iida T."/>
            <person name="Fujita J."/>
            <person name="Nakamura S."/>
        </authorList>
    </citation>
    <scope>NUCLEOTIDE SEQUENCE [LARGE SCALE GENOMIC DNA]</scope>
    <source>
        <strain evidence="2 5">JCM 16367</strain>
    </source>
</reference>
<dbReference type="CDD" id="cd02440">
    <property type="entry name" value="AdoMet_MTases"/>
    <property type="match status" value="1"/>
</dbReference>
<dbReference type="Gene3D" id="3.40.50.150">
    <property type="entry name" value="Vaccinia Virus protein VP39"/>
    <property type="match status" value="1"/>
</dbReference>
<dbReference type="InterPro" id="IPR029063">
    <property type="entry name" value="SAM-dependent_MTases_sf"/>
</dbReference>
<dbReference type="EMBL" id="MVIC01000001">
    <property type="protein sequence ID" value="ORB18765.1"/>
    <property type="molecule type" value="Genomic_DNA"/>
</dbReference>
<reference evidence="3 4" key="1">
    <citation type="submission" date="2017-02" db="EMBL/GenBank/DDBJ databases">
        <title>The new phylogeny of genus Mycobacterium.</title>
        <authorList>
            <person name="Tortoli E."/>
            <person name="Trovato A."/>
            <person name="Cirillo D.M."/>
        </authorList>
    </citation>
    <scope>NUCLEOTIDE SEQUENCE [LARGE SCALE GENOMIC DNA]</scope>
    <source>
        <strain evidence="3 4">DSM 45145</strain>
    </source>
</reference>
<evidence type="ECO:0000256" key="1">
    <source>
        <dbReference type="SAM" id="MobiDB-lite"/>
    </source>
</evidence>
<evidence type="ECO:0000313" key="2">
    <source>
        <dbReference type="EMBL" id="BBY04823.1"/>
    </source>
</evidence>
<feature type="region of interest" description="Disordered" evidence="1">
    <location>
        <begin position="181"/>
        <end position="201"/>
    </location>
</feature>
<dbReference type="KEGG" id="mnv:MNVI_01410"/>
<sequence>MREPNIEVRQCDITLDQVESASYDLVHSRFVLMHLDDPADALRRMTAALRPGGWLVATEPDNDVAGAVDAAHPMSETFDSCYRKLVGFASTAGIADFRFGKALLRYIEALGLTEMANEGVARVVHGGDPFSYMWIKTWQRIDAAAIANGALTEWEVAQMRRAYEDPTFTYRTQLNQTVWGRKPPVDEFDQHNRRHRAGAAL</sequence>
<dbReference type="Proteomes" id="UP000192374">
    <property type="component" value="Unassembled WGS sequence"/>
</dbReference>
<keyword evidence="4" id="KW-1185">Reference proteome</keyword>
<feature type="compositionally biased region" description="Basic residues" evidence="1">
    <location>
        <begin position="192"/>
        <end position="201"/>
    </location>
</feature>
<dbReference type="EMBL" id="AP022583">
    <property type="protein sequence ID" value="BBY04823.1"/>
    <property type="molecule type" value="Genomic_DNA"/>
</dbReference>
<evidence type="ECO:0008006" key="6">
    <source>
        <dbReference type="Google" id="ProtNLM"/>
    </source>
</evidence>
<proteinExistence type="predicted"/>
<organism evidence="2 5">
    <name type="scientific">Mycobacterium noviomagense</name>
    <dbReference type="NCBI Taxonomy" id="459858"/>
    <lineage>
        <taxon>Bacteria</taxon>
        <taxon>Bacillati</taxon>
        <taxon>Actinomycetota</taxon>
        <taxon>Actinomycetes</taxon>
        <taxon>Mycobacteriales</taxon>
        <taxon>Mycobacteriaceae</taxon>
        <taxon>Mycobacterium</taxon>
    </lineage>
</organism>
<dbReference type="Pfam" id="PF13489">
    <property type="entry name" value="Methyltransf_23"/>
    <property type="match status" value="1"/>
</dbReference>
<evidence type="ECO:0000313" key="5">
    <source>
        <dbReference type="Proteomes" id="UP000466894"/>
    </source>
</evidence>
<protein>
    <recommendedName>
        <fullName evidence="6">Methyltransferase</fullName>
    </recommendedName>
</protein>
<evidence type="ECO:0000313" key="3">
    <source>
        <dbReference type="EMBL" id="ORB18765.1"/>
    </source>
</evidence>
<evidence type="ECO:0000313" key="4">
    <source>
        <dbReference type="Proteomes" id="UP000192374"/>
    </source>
</evidence>
<dbReference type="Proteomes" id="UP000466894">
    <property type="component" value="Chromosome"/>
</dbReference>
<name>A0A7I7P7F7_9MYCO</name>
<dbReference type="SUPFAM" id="SSF53335">
    <property type="entry name" value="S-adenosyl-L-methionine-dependent methyltransferases"/>
    <property type="match status" value="1"/>
</dbReference>
<dbReference type="AlphaFoldDB" id="A0A7I7P7F7"/>